<feature type="domain" description="Major facilitator superfamily (MFS) profile" evidence="10">
    <location>
        <begin position="10"/>
        <end position="405"/>
    </location>
</feature>
<dbReference type="GO" id="GO:0022857">
    <property type="term" value="F:transmembrane transporter activity"/>
    <property type="evidence" value="ECO:0007669"/>
    <property type="project" value="InterPro"/>
</dbReference>
<evidence type="ECO:0000256" key="6">
    <source>
        <dbReference type="ARBA" id="ARBA00022989"/>
    </source>
</evidence>
<feature type="transmembrane region" description="Helical" evidence="9">
    <location>
        <begin position="81"/>
        <end position="99"/>
    </location>
</feature>
<dbReference type="CDD" id="cd17388">
    <property type="entry name" value="MFS_TetA"/>
    <property type="match status" value="1"/>
</dbReference>
<feature type="transmembrane region" description="Helical" evidence="9">
    <location>
        <begin position="381"/>
        <end position="401"/>
    </location>
</feature>
<feature type="transmembrane region" description="Helical" evidence="9">
    <location>
        <begin position="220"/>
        <end position="244"/>
    </location>
</feature>
<evidence type="ECO:0000256" key="8">
    <source>
        <dbReference type="SAM" id="MobiDB-lite"/>
    </source>
</evidence>
<feature type="transmembrane region" description="Helical" evidence="9">
    <location>
        <begin position="256"/>
        <end position="279"/>
    </location>
</feature>
<name>A0AAU9AQW9_LYSEN</name>
<evidence type="ECO:0000259" key="10">
    <source>
        <dbReference type="PROSITE" id="PS50850"/>
    </source>
</evidence>
<evidence type="ECO:0000313" key="12">
    <source>
        <dbReference type="Proteomes" id="UP000218824"/>
    </source>
</evidence>
<evidence type="ECO:0000256" key="5">
    <source>
        <dbReference type="ARBA" id="ARBA00022692"/>
    </source>
</evidence>
<sequence>MSSPSKRKAGLIFVFFTVLIDVLSFGVIIPVLPHLLEQFAGGSVSDAAWWVGIFGVVFASIQFACSPLLGALSDRYGRRPVILLSCFGLGVDFIVMALADGLAWLMAGRIVSAVFAASTPVANAYVADVTREQDRAQAYGLLGAAFGVGFILGPLIGGVLGDYDLRYPFWLAAALALANFLYGWLVLPESLPPERRAPRVDWAQANPFASLRFLREQPQVLALAAVVFLHSLAQFSHQIVFVLYADYQFGWGQKQAGYVLAAVGAMAAVVSVALVAPMARRFGERATLLFGLVCGTLGLWMLAAGDTRWFFWGMPIAALWYLALPAAQAMVSQRIDAQAQGRAQGALTSLISLAGILAPALYASSFAYVTLPDTRLPLPGAPYLVASVLLLAAVAIVWWAIPAKLATPELAALAGSAPTDFEPAPTPAPREAGVEAR</sequence>
<dbReference type="InterPro" id="IPR011701">
    <property type="entry name" value="MFS"/>
</dbReference>
<dbReference type="Gene3D" id="1.20.1250.20">
    <property type="entry name" value="MFS general substrate transporter like domains"/>
    <property type="match status" value="1"/>
</dbReference>
<evidence type="ECO:0000256" key="4">
    <source>
        <dbReference type="ARBA" id="ARBA00022448"/>
    </source>
</evidence>
<feature type="transmembrane region" description="Helical" evidence="9">
    <location>
        <begin position="138"/>
        <end position="161"/>
    </location>
</feature>
<evidence type="ECO:0000256" key="3">
    <source>
        <dbReference type="ARBA" id="ARBA00007520"/>
    </source>
</evidence>
<dbReference type="PANTHER" id="PTHR23504">
    <property type="entry name" value="MAJOR FACILITATOR SUPERFAMILY DOMAIN-CONTAINING PROTEIN 10"/>
    <property type="match status" value="1"/>
</dbReference>
<dbReference type="Pfam" id="PF07690">
    <property type="entry name" value="MFS_1"/>
    <property type="match status" value="1"/>
</dbReference>
<comment type="similarity">
    <text evidence="3">Belongs to the major facilitator superfamily. TCR/Tet family.</text>
</comment>
<dbReference type="InterPro" id="IPR001958">
    <property type="entry name" value="Tet-R_TetA/multi-R_MdtG-like"/>
</dbReference>
<protein>
    <submittedName>
        <fullName evidence="11">Drug:H+ antiporter-1 family protein</fullName>
    </submittedName>
</protein>
<dbReference type="KEGG" id="lem:LEN_3823"/>
<dbReference type="PROSITE" id="PS00216">
    <property type="entry name" value="SUGAR_TRANSPORT_1"/>
    <property type="match status" value="1"/>
</dbReference>
<feature type="transmembrane region" description="Helical" evidence="9">
    <location>
        <begin position="167"/>
        <end position="187"/>
    </location>
</feature>
<keyword evidence="7 9" id="KW-0472">Membrane</keyword>
<evidence type="ECO:0000256" key="7">
    <source>
        <dbReference type="ARBA" id="ARBA00023136"/>
    </source>
</evidence>
<dbReference type="InterPro" id="IPR020846">
    <property type="entry name" value="MFS_dom"/>
</dbReference>
<dbReference type="SUPFAM" id="SSF103473">
    <property type="entry name" value="MFS general substrate transporter"/>
    <property type="match status" value="1"/>
</dbReference>
<feature type="transmembrane region" description="Helical" evidence="9">
    <location>
        <begin position="12"/>
        <end position="35"/>
    </location>
</feature>
<dbReference type="EMBL" id="AP014940">
    <property type="protein sequence ID" value="BAV99310.1"/>
    <property type="molecule type" value="Genomic_DNA"/>
</dbReference>
<evidence type="ECO:0000313" key="11">
    <source>
        <dbReference type="EMBL" id="BAV99310.1"/>
    </source>
</evidence>
<feature type="transmembrane region" description="Helical" evidence="9">
    <location>
        <begin position="286"/>
        <end position="303"/>
    </location>
</feature>
<feature type="transmembrane region" description="Helical" evidence="9">
    <location>
        <begin position="309"/>
        <end position="327"/>
    </location>
</feature>
<dbReference type="PRINTS" id="PR01035">
    <property type="entry name" value="TCRTETA"/>
</dbReference>
<reference evidence="11 12" key="1">
    <citation type="journal article" date="2017" name="DNA Res.">
        <title>Complete genome sequence and expression profile of the commercial lytic enzyme producer Lysobacter enzymogenes M497-1.</title>
        <authorList>
            <person name="Takami H."/>
            <person name="Toyoda A."/>
            <person name="Uchiyama I."/>
            <person name="Itoh T."/>
            <person name="Takaki Y."/>
            <person name="Arai W."/>
            <person name="Nishi S."/>
            <person name="Kawai M."/>
            <person name="Shinya K."/>
            <person name="Ikeda H."/>
        </authorList>
    </citation>
    <scope>NUCLEOTIDE SEQUENCE [LARGE SCALE GENOMIC DNA]</scope>
    <source>
        <strain evidence="11 12">M497-1</strain>
    </source>
</reference>
<evidence type="ECO:0000256" key="1">
    <source>
        <dbReference type="ARBA" id="ARBA00003279"/>
    </source>
</evidence>
<keyword evidence="4" id="KW-0813">Transport</keyword>
<evidence type="ECO:0000256" key="2">
    <source>
        <dbReference type="ARBA" id="ARBA00004141"/>
    </source>
</evidence>
<comment type="function">
    <text evidence="1">Resistance to tetracycline by an active tetracycline efflux. This is an energy-dependent process that decreases the accumulation of the antibiotic in whole cells. This protein functions as a metal-tetracycline/H(+) antiporter.</text>
</comment>
<dbReference type="PROSITE" id="PS50850">
    <property type="entry name" value="MFS"/>
    <property type="match status" value="1"/>
</dbReference>
<dbReference type="InterPro" id="IPR036259">
    <property type="entry name" value="MFS_trans_sf"/>
</dbReference>
<keyword evidence="6 9" id="KW-1133">Transmembrane helix</keyword>
<comment type="subcellular location">
    <subcellularLocation>
        <location evidence="2">Membrane</location>
        <topology evidence="2">Multi-pass membrane protein</topology>
    </subcellularLocation>
</comment>
<dbReference type="Proteomes" id="UP000218824">
    <property type="component" value="Chromosome"/>
</dbReference>
<dbReference type="PANTHER" id="PTHR23504:SF15">
    <property type="entry name" value="MAJOR FACILITATOR SUPERFAMILY (MFS) PROFILE DOMAIN-CONTAINING PROTEIN"/>
    <property type="match status" value="1"/>
</dbReference>
<gene>
    <name evidence="11" type="ORF">LEN_3823</name>
</gene>
<accession>A0AAU9AQW9</accession>
<feature type="region of interest" description="Disordered" evidence="8">
    <location>
        <begin position="417"/>
        <end position="437"/>
    </location>
</feature>
<keyword evidence="5 9" id="KW-0812">Transmembrane</keyword>
<evidence type="ECO:0000256" key="9">
    <source>
        <dbReference type="SAM" id="Phobius"/>
    </source>
</evidence>
<proteinExistence type="inferred from homology"/>
<dbReference type="AlphaFoldDB" id="A0AAU9AQW9"/>
<feature type="transmembrane region" description="Helical" evidence="9">
    <location>
        <begin position="47"/>
        <end position="69"/>
    </location>
</feature>
<dbReference type="GO" id="GO:0016020">
    <property type="term" value="C:membrane"/>
    <property type="evidence" value="ECO:0007669"/>
    <property type="project" value="UniProtKB-SubCell"/>
</dbReference>
<dbReference type="InterPro" id="IPR005829">
    <property type="entry name" value="Sugar_transporter_CS"/>
</dbReference>
<feature type="transmembrane region" description="Helical" evidence="9">
    <location>
        <begin position="105"/>
        <end position="126"/>
    </location>
</feature>
<feature type="transmembrane region" description="Helical" evidence="9">
    <location>
        <begin position="347"/>
        <end position="369"/>
    </location>
</feature>
<organism evidence="11 12">
    <name type="scientific">Lysobacter enzymogenes</name>
    <dbReference type="NCBI Taxonomy" id="69"/>
    <lineage>
        <taxon>Bacteria</taxon>
        <taxon>Pseudomonadati</taxon>
        <taxon>Pseudomonadota</taxon>
        <taxon>Gammaproteobacteria</taxon>
        <taxon>Lysobacterales</taxon>
        <taxon>Lysobacteraceae</taxon>
        <taxon>Lysobacter</taxon>
    </lineage>
</organism>